<dbReference type="InterPro" id="IPR036188">
    <property type="entry name" value="FAD/NAD-bd_sf"/>
</dbReference>
<dbReference type="Gene3D" id="3.50.50.60">
    <property type="entry name" value="FAD/NAD(P)-binding domain"/>
    <property type="match status" value="1"/>
</dbReference>
<dbReference type="SUPFAM" id="SSF51905">
    <property type="entry name" value="FAD/NAD(P)-binding domain"/>
    <property type="match status" value="1"/>
</dbReference>
<gene>
    <name evidence="2" type="ORF">NCTC9128_05739</name>
</gene>
<dbReference type="EMBL" id="UAWN01000014">
    <property type="protein sequence ID" value="SQC39596.1"/>
    <property type="molecule type" value="Genomic_DNA"/>
</dbReference>
<feature type="domain" description="Amine oxidase" evidence="1">
    <location>
        <begin position="10"/>
        <end position="281"/>
    </location>
</feature>
<name>A0A2X3EQ87_KLEPN</name>
<proteinExistence type="predicted"/>
<dbReference type="PANTHER" id="PTHR33973">
    <property type="entry name" value="OS07G0153300 PROTEIN"/>
    <property type="match status" value="1"/>
</dbReference>
<dbReference type="Pfam" id="PF01593">
    <property type="entry name" value="Amino_oxidase"/>
    <property type="match status" value="1"/>
</dbReference>
<dbReference type="AlphaFoldDB" id="A0A2X3EQ87"/>
<dbReference type="Proteomes" id="UP000251088">
    <property type="component" value="Unassembled WGS sequence"/>
</dbReference>
<sequence length="606" mass="68563">MNIAIIGSGIAGLTCAWRLAGHHQVTLFEAGATPGGHTATVDISTPQGTWAIDTGFIVYNDRTYPRFMGLLSELGIEGQKTQMSFSVHNPASGLEYNGHSLTSLFAQRRNLLKPAFWGLLSEIVRFNRLAKLALTEALDPGATLESFLTRHRFSPFFARHYILPMGAAIWSSSLQEMRRFPLPLFLRFFENHGLLDIRDRPQWYVVPGGSREYVRALLARLGDRLDLRLNAPVQQVDRHPAGVILRLASGEAHFDQVIFACHSAQALAMLAAPTDAEREVLGDIGWQRNEVVLHSDPRWLPERQRAWASWNYRLSDGDLAQACVTYNMNILQGLPAGAPLFCVTLNPDAPVDDRYVWQRFVYEHPLFNRKAGRPSCGAKRLTASSGAGTAGPTGTTAFMRTGCAVRSTWCRASPRRRTTEMNSCLYQGVLRHRRLQPKAHHFVYRLFMAWLDLDELDRLPEAGIRRNRLAAAAWYDADYPLGAPLKAQALNRLESLTGCRPAGRVMLLTQLRYFGFHFNPVNFYYCYDEADTLRWVLAEVRNTPWNERHYYAVDGQQARPLEKAFHVSPFNPMDMVYHWRFNAPGKTLHMHIENHQASKVFDATLA</sequence>
<organism evidence="2 3">
    <name type="scientific">Klebsiella pneumoniae</name>
    <dbReference type="NCBI Taxonomy" id="573"/>
    <lineage>
        <taxon>Bacteria</taxon>
        <taxon>Pseudomonadati</taxon>
        <taxon>Pseudomonadota</taxon>
        <taxon>Gammaproteobacteria</taxon>
        <taxon>Enterobacterales</taxon>
        <taxon>Enterobacteriaceae</taxon>
        <taxon>Klebsiella/Raoultella group</taxon>
        <taxon>Klebsiella</taxon>
        <taxon>Klebsiella pneumoniae complex</taxon>
    </lineage>
</organism>
<dbReference type="PANTHER" id="PTHR33973:SF4">
    <property type="entry name" value="OS07G0153300 PROTEIN"/>
    <property type="match status" value="1"/>
</dbReference>
<dbReference type="Pfam" id="PF07103">
    <property type="entry name" value="DUF1365"/>
    <property type="match status" value="1"/>
</dbReference>
<evidence type="ECO:0000259" key="1">
    <source>
        <dbReference type="Pfam" id="PF01593"/>
    </source>
</evidence>
<protein>
    <submittedName>
        <fullName evidence="2">Amine oxidase, flavin-containing</fullName>
    </submittedName>
</protein>
<accession>A0A2X3EQ87</accession>
<evidence type="ECO:0000313" key="3">
    <source>
        <dbReference type="Proteomes" id="UP000251088"/>
    </source>
</evidence>
<evidence type="ECO:0000313" key="2">
    <source>
        <dbReference type="EMBL" id="SQC39596.1"/>
    </source>
</evidence>
<dbReference type="InterPro" id="IPR010775">
    <property type="entry name" value="DUF1365"/>
</dbReference>
<dbReference type="InterPro" id="IPR002937">
    <property type="entry name" value="Amino_oxidase"/>
</dbReference>
<reference evidence="2 3" key="1">
    <citation type="submission" date="2018-06" db="EMBL/GenBank/DDBJ databases">
        <authorList>
            <consortium name="Pathogen Informatics"/>
            <person name="Doyle S."/>
        </authorList>
    </citation>
    <scope>NUCLEOTIDE SEQUENCE [LARGE SCALE GENOMIC DNA]</scope>
    <source>
        <strain evidence="2 3">NCTC9128</strain>
    </source>
</reference>
<dbReference type="GO" id="GO:0016491">
    <property type="term" value="F:oxidoreductase activity"/>
    <property type="evidence" value="ECO:0007669"/>
    <property type="project" value="InterPro"/>
</dbReference>